<comment type="caution">
    <text evidence="2">The sequence shown here is derived from an EMBL/GenBank/DDBJ whole genome shotgun (WGS) entry which is preliminary data.</text>
</comment>
<evidence type="ECO:0000256" key="1">
    <source>
        <dbReference type="SAM" id="MobiDB-lite"/>
    </source>
</evidence>
<organism evidence="2 3">
    <name type="scientific">Trichonephila inaurata madagascariensis</name>
    <dbReference type="NCBI Taxonomy" id="2747483"/>
    <lineage>
        <taxon>Eukaryota</taxon>
        <taxon>Metazoa</taxon>
        <taxon>Ecdysozoa</taxon>
        <taxon>Arthropoda</taxon>
        <taxon>Chelicerata</taxon>
        <taxon>Arachnida</taxon>
        <taxon>Araneae</taxon>
        <taxon>Araneomorphae</taxon>
        <taxon>Entelegynae</taxon>
        <taxon>Araneoidea</taxon>
        <taxon>Nephilidae</taxon>
        <taxon>Trichonephila</taxon>
        <taxon>Trichonephila inaurata</taxon>
    </lineage>
</organism>
<gene>
    <name evidence="2" type="ORF">TNIN_134711</name>
</gene>
<accession>A0A8X6YPC3</accession>
<reference evidence="2" key="1">
    <citation type="submission" date="2020-08" db="EMBL/GenBank/DDBJ databases">
        <title>Multicomponent nature underlies the extraordinary mechanical properties of spider dragline silk.</title>
        <authorList>
            <person name="Kono N."/>
            <person name="Nakamura H."/>
            <person name="Mori M."/>
            <person name="Yoshida Y."/>
            <person name="Ohtoshi R."/>
            <person name="Malay A.D."/>
            <person name="Moran D.A.P."/>
            <person name="Tomita M."/>
            <person name="Numata K."/>
            <person name="Arakawa K."/>
        </authorList>
    </citation>
    <scope>NUCLEOTIDE SEQUENCE</scope>
</reference>
<dbReference type="Proteomes" id="UP000886998">
    <property type="component" value="Unassembled WGS sequence"/>
</dbReference>
<protein>
    <submittedName>
        <fullName evidence="2">Uncharacterized protein</fullName>
    </submittedName>
</protein>
<feature type="region of interest" description="Disordered" evidence="1">
    <location>
        <begin position="1"/>
        <end position="23"/>
    </location>
</feature>
<evidence type="ECO:0000313" key="2">
    <source>
        <dbReference type="EMBL" id="GFY74087.1"/>
    </source>
</evidence>
<evidence type="ECO:0000313" key="3">
    <source>
        <dbReference type="Proteomes" id="UP000886998"/>
    </source>
</evidence>
<sequence length="104" mass="11495">MLDGFRATDTGPSDPHRTPTRGETIQAEKYCFTPFLPVRCSLSNTLQACPLVPLTCTLRPTCRGCVRDTDTHSTFTEQRKENPARACEDLNAQAAVPAPFRAVR</sequence>
<proteinExistence type="predicted"/>
<dbReference type="EMBL" id="BMAV01020549">
    <property type="protein sequence ID" value="GFY74087.1"/>
    <property type="molecule type" value="Genomic_DNA"/>
</dbReference>
<keyword evidence="3" id="KW-1185">Reference proteome</keyword>
<name>A0A8X6YPC3_9ARAC</name>
<dbReference type="AlphaFoldDB" id="A0A8X6YPC3"/>